<sequence length="266" mass="28667">MSDSDDHEFQTRLAGLGASLNGRSIGDEYLKLHRRRSFLKRGALIAGVGLSSTLGVEMIQPAHADVMTAAGETRTVSFAQTELLVGPLTALNLRDDASQPSIELLSGRVLGSCPPDASPPLLRITGRFGAVLSARQSFCLHLSRKEFTAASPDNACFTARSGRTYVLAAGTELQMTGEKIVMAPKSWGASSAWKNGFLVCQDAPLGRLLDNLSAYWSGYIYASNEIRARRVSGSFSVSNPMQTLLEIGSIYNVVVRQYPFGVVYLS</sequence>
<dbReference type="Proteomes" id="UP000664771">
    <property type="component" value="Unassembled WGS sequence"/>
</dbReference>
<gene>
    <name evidence="1" type="ORF">J2D73_12320</name>
</gene>
<organism evidence="1 2">
    <name type="scientific">Acetobacter sacchari</name>
    <dbReference type="NCBI Taxonomy" id="2661687"/>
    <lineage>
        <taxon>Bacteria</taxon>
        <taxon>Pseudomonadati</taxon>
        <taxon>Pseudomonadota</taxon>
        <taxon>Alphaproteobacteria</taxon>
        <taxon>Acetobacterales</taxon>
        <taxon>Acetobacteraceae</taxon>
        <taxon>Acetobacter</taxon>
    </lineage>
</organism>
<proteinExistence type="predicted"/>
<dbReference type="PROSITE" id="PS51318">
    <property type="entry name" value="TAT"/>
    <property type="match status" value="1"/>
</dbReference>
<dbReference type="EMBL" id="JAFVMF010000012">
    <property type="protein sequence ID" value="MBO1360573.1"/>
    <property type="molecule type" value="Genomic_DNA"/>
</dbReference>
<name>A0ABS3LXF0_9PROT</name>
<accession>A0ABS3LXF0</accession>
<comment type="caution">
    <text evidence="1">The sequence shown here is derived from an EMBL/GenBank/DDBJ whole genome shotgun (WGS) entry which is preliminary data.</text>
</comment>
<keyword evidence="2" id="KW-1185">Reference proteome</keyword>
<evidence type="ECO:0000313" key="2">
    <source>
        <dbReference type="Proteomes" id="UP000664771"/>
    </source>
</evidence>
<dbReference type="InterPro" id="IPR006311">
    <property type="entry name" value="TAT_signal"/>
</dbReference>
<protein>
    <submittedName>
        <fullName evidence="1">Uncharacterized protein</fullName>
    </submittedName>
</protein>
<reference evidence="1 2" key="1">
    <citation type="submission" date="2021-03" db="EMBL/GenBank/DDBJ databases">
        <title>The complete genome sequence of Acetobacter sacchari TBRC 11175.</title>
        <authorList>
            <person name="Charoenyingcharoen P."/>
            <person name="Yukphan P."/>
        </authorList>
    </citation>
    <scope>NUCLEOTIDE SEQUENCE [LARGE SCALE GENOMIC DNA]</scope>
    <source>
        <strain evidence="1 2">TBRC 11175</strain>
    </source>
</reference>
<evidence type="ECO:0000313" key="1">
    <source>
        <dbReference type="EMBL" id="MBO1360573.1"/>
    </source>
</evidence>
<dbReference type="RefSeq" id="WP_207881841.1">
    <property type="nucleotide sequence ID" value="NZ_JAFVMF010000012.1"/>
</dbReference>